<proteinExistence type="predicted"/>
<evidence type="ECO:0008006" key="3">
    <source>
        <dbReference type="Google" id="ProtNLM"/>
    </source>
</evidence>
<dbReference type="RefSeq" id="WP_215235712.1">
    <property type="nucleotide sequence ID" value="NZ_CAJRAU010000007.1"/>
</dbReference>
<name>A0ABM8UVQ2_9BACT</name>
<evidence type="ECO:0000313" key="2">
    <source>
        <dbReference type="Proteomes" id="UP000679725"/>
    </source>
</evidence>
<protein>
    <recommendedName>
        <fullName evidence="3">Phage head morphogenesis domain-containing protein</fullName>
    </recommendedName>
</protein>
<sequence length="551" mass="62974">MGKGEEDYARLHIGRIDAFALKVQKLYHQALADAIRIGVSTKHDPKKPFRFSDYPNLQERVNWMLVNLTNGIVKVINSGSNDEWLLAEQKNDDLVNRLFGKNLPAAVSDRFLGRNLEALAAFQNRKVNGLDLSKRVWRHTKHFKSEMEMALDVGLLEGKSARQLSQDTRAFLDEPAKLFRRVRDARGQLHLSKRAALYKPGQGVYRSSYKNAMRLTRTETNMAYRESDHERWQSMDFVVGIEIRRSNHPYECPTCGPLAGRYPKQFKFTGWHPQCRCHAVAILSSKEERDAIVDRILAGEETSAVVSKNEVRDMPDNYNHWVDKNRQRLLRAPSKPYFIRDNYGNATALNLSLDLPKMPESVIRTRAWVPSFGERSAAIANELNVIVTPVNLKSDKRILEKARLDYGGDVTKVKDIIRNTFIATNDEKYDQVVAKVKSTFSVDKVKQQTPDRDPMGYSGTLMQIKENGIFAEVQVNTAQMIYGKESAAEAILGKGLFDLIKQKSGMPHGLGHKFYEEFRVLDEKRPGDLQKIIRLKAESRAYYTKLRTVQI</sequence>
<comment type="caution">
    <text evidence="1">The sequence shown here is derived from an EMBL/GenBank/DDBJ whole genome shotgun (WGS) entry which is preliminary data.</text>
</comment>
<dbReference type="EMBL" id="CAJRAU010000007">
    <property type="protein sequence ID" value="CAG5072895.1"/>
    <property type="molecule type" value="Genomic_DNA"/>
</dbReference>
<keyword evidence="2" id="KW-1185">Reference proteome</keyword>
<dbReference type="Proteomes" id="UP000679725">
    <property type="component" value="Unassembled WGS sequence"/>
</dbReference>
<organism evidence="1 2">
    <name type="scientific">Dyadobacter linearis</name>
    <dbReference type="NCBI Taxonomy" id="2823330"/>
    <lineage>
        <taxon>Bacteria</taxon>
        <taxon>Pseudomonadati</taxon>
        <taxon>Bacteroidota</taxon>
        <taxon>Cytophagia</taxon>
        <taxon>Cytophagales</taxon>
        <taxon>Spirosomataceae</taxon>
        <taxon>Dyadobacter</taxon>
    </lineage>
</organism>
<accession>A0ABM8UVQ2</accession>
<reference evidence="1 2" key="1">
    <citation type="submission" date="2021-04" db="EMBL/GenBank/DDBJ databases">
        <authorList>
            <person name="Rodrigo-Torres L."/>
            <person name="Arahal R. D."/>
            <person name="Lucena T."/>
        </authorList>
    </citation>
    <scope>NUCLEOTIDE SEQUENCE [LARGE SCALE GENOMIC DNA]</scope>
    <source>
        <strain evidence="1 2">CECT 9623</strain>
    </source>
</reference>
<gene>
    <name evidence="1" type="ORF">DYBT9623_04433</name>
</gene>
<evidence type="ECO:0000313" key="1">
    <source>
        <dbReference type="EMBL" id="CAG5072895.1"/>
    </source>
</evidence>